<sequence>MMSSVHVVQVHTALLSSPAHSQTPPPLQVWGELSDGRECVVRRTDTDLAWMMKRLVDGFPDDRNTLSNELLSGLLKVRATEKSTDADSKVLEVNKLLTTIIELPQKFSQSEAVRTFFGLDQDQDPAQDWTRDPTKTAGKGPEKTSVTQEEPRDPSPGPDQVSLCLSADVLRCNGFCLANTETIFFDQSQHRDQRMDQSELSSRGAAQSEHGRRASTSCLGHAPNCGLSHMIGQAVRGRSLNWKKSPASQPNPWW</sequence>
<gene>
    <name evidence="2" type="ORF">KC01_LOCUS11577</name>
</gene>
<proteinExistence type="predicted"/>
<dbReference type="Gene3D" id="3.30.1520.10">
    <property type="entry name" value="Phox-like domain"/>
    <property type="match status" value="1"/>
</dbReference>
<feature type="compositionally biased region" description="Basic and acidic residues" evidence="1">
    <location>
        <begin position="188"/>
        <end position="197"/>
    </location>
</feature>
<feature type="region of interest" description="Disordered" evidence="1">
    <location>
        <begin position="188"/>
        <end position="217"/>
    </location>
</feature>
<name>A0AAV2JYG0_KNICA</name>
<organism evidence="2 3">
    <name type="scientific">Knipowitschia caucasica</name>
    <name type="common">Caucasian dwarf goby</name>
    <name type="synonym">Pomatoschistus caucasicus</name>
    <dbReference type="NCBI Taxonomy" id="637954"/>
    <lineage>
        <taxon>Eukaryota</taxon>
        <taxon>Metazoa</taxon>
        <taxon>Chordata</taxon>
        <taxon>Craniata</taxon>
        <taxon>Vertebrata</taxon>
        <taxon>Euteleostomi</taxon>
        <taxon>Actinopterygii</taxon>
        <taxon>Neopterygii</taxon>
        <taxon>Teleostei</taxon>
        <taxon>Neoteleostei</taxon>
        <taxon>Acanthomorphata</taxon>
        <taxon>Gobiaria</taxon>
        <taxon>Gobiiformes</taxon>
        <taxon>Gobioidei</taxon>
        <taxon>Gobiidae</taxon>
        <taxon>Gobiinae</taxon>
        <taxon>Knipowitschia</taxon>
    </lineage>
</organism>
<dbReference type="PANTHER" id="PTHR31433">
    <property type="entry name" value="PX DOMAIN-CONTAINING PROTEIN 1"/>
    <property type="match status" value="1"/>
</dbReference>
<dbReference type="Proteomes" id="UP001497482">
    <property type="component" value="Chromosome 14"/>
</dbReference>
<reference evidence="2 3" key="1">
    <citation type="submission" date="2024-04" db="EMBL/GenBank/DDBJ databases">
        <authorList>
            <person name="Waldvogel A.-M."/>
            <person name="Schoenle A."/>
        </authorList>
    </citation>
    <scope>NUCLEOTIDE SEQUENCE [LARGE SCALE GENOMIC DNA]</scope>
</reference>
<keyword evidence="3" id="KW-1185">Reference proteome</keyword>
<evidence type="ECO:0000256" key="1">
    <source>
        <dbReference type="SAM" id="MobiDB-lite"/>
    </source>
</evidence>
<accession>A0AAV2JYG0</accession>
<evidence type="ECO:0000313" key="3">
    <source>
        <dbReference type="Proteomes" id="UP001497482"/>
    </source>
</evidence>
<dbReference type="PANTHER" id="PTHR31433:SF0">
    <property type="entry name" value="PX DOMAIN-CONTAINING PROTEIN 1"/>
    <property type="match status" value="1"/>
</dbReference>
<dbReference type="InterPro" id="IPR036871">
    <property type="entry name" value="PX_dom_sf"/>
</dbReference>
<feature type="region of interest" description="Disordered" evidence="1">
    <location>
        <begin position="118"/>
        <end position="160"/>
    </location>
</feature>
<dbReference type="InterPro" id="IPR040288">
    <property type="entry name" value="PXDC1"/>
</dbReference>
<evidence type="ECO:0000313" key="2">
    <source>
        <dbReference type="EMBL" id="CAL1580770.1"/>
    </source>
</evidence>
<protein>
    <submittedName>
        <fullName evidence="2">Uncharacterized protein</fullName>
    </submittedName>
</protein>
<dbReference type="GO" id="GO:0035091">
    <property type="term" value="F:phosphatidylinositol binding"/>
    <property type="evidence" value="ECO:0007669"/>
    <property type="project" value="InterPro"/>
</dbReference>
<dbReference type="AlphaFoldDB" id="A0AAV2JYG0"/>
<dbReference type="EMBL" id="OZ035836">
    <property type="protein sequence ID" value="CAL1580770.1"/>
    <property type="molecule type" value="Genomic_DNA"/>
</dbReference>
<dbReference type="SUPFAM" id="SSF64268">
    <property type="entry name" value="PX domain"/>
    <property type="match status" value="1"/>
</dbReference>